<evidence type="ECO:0000313" key="4">
    <source>
        <dbReference type="Proteomes" id="UP000033651"/>
    </source>
</evidence>
<organism evidence="3 4">
    <name type="scientific">Luteibacter yeojuensis</name>
    <dbReference type="NCBI Taxonomy" id="345309"/>
    <lineage>
        <taxon>Bacteria</taxon>
        <taxon>Pseudomonadati</taxon>
        <taxon>Pseudomonadota</taxon>
        <taxon>Gammaproteobacteria</taxon>
        <taxon>Lysobacterales</taxon>
        <taxon>Rhodanobacteraceae</taxon>
        <taxon>Luteibacter</taxon>
    </lineage>
</organism>
<dbReference type="InterPro" id="IPR037401">
    <property type="entry name" value="SnoaL-like"/>
</dbReference>
<dbReference type="RefSeq" id="WP_045827760.1">
    <property type="nucleotide sequence ID" value="NZ_JZRB01000003.1"/>
</dbReference>
<accession>A0A0F3L0Y9</accession>
<keyword evidence="4" id="KW-1185">Reference proteome</keyword>
<dbReference type="PATRIC" id="fig|345309.4.peg.2149"/>
<dbReference type="SUPFAM" id="SSF54427">
    <property type="entry name" value="NTF2-like"/>
    <property type="match status" value="1"/>
</dbReference>
<reference evidence="3 4" key="1">
    <citation type="submission" date="2015-03" db="EMBL/GenBank/DDBJ databases">
        <title>Draft genome sequence of Luteibacter yeojuensis strain SU11.</title>
        <authorList>
            <person name="Sulaiman J."/>
            <person name="Priya K."/>
            <person name="Chan K.-G."/>
        </authorList>
    </citation>
    <scope>NUCLEOTIDE SEQUENCE [LARGE SCALE GENOMIC DNA]</scope>
    <source>
        <strain evidence="3 4">SU11</strain>
    </source>
</reference>
<dbReference type="OrthoDB" id="118519at2"/>
<comment type="caution">
    <text evidence="3">The sequence shown here is derived from an EMBL/GenBank/DDBJ whole genome shotgun (WGS) entry which is preliminary data.</text>
</comment>
<dbReference type="InterPro" id="IPR032710">
    <property type="entry name" value="NTF2-like_dom_sf"/>
</dbReference>
<evidence type="ECO:0000259" key="2">
    <source>
        <dbReference type="Pfam" id="PF13577"/>
    </source>
</evidence>
<protein>
    <recommendedName>
        <fullName evidence="2">SnoaL-like domain-containing protein</fullName>
    </recommendedName>
</protein>
<dbReference type="AlphaFoldDB" id="A0A0F3L0Y9"/>
<name>A0A0F3L0Y9_9GAMM</name>
<evidence type="ECO:0000313" key="3">
    <source>
        <dbReference type="EMBL" id="KJV36887.1"/>
    </source>
</evidence>
<evidence type="ECO:0000256" key="1">
    <source>
        <dbReference type="SAM" id="SignalP"/>
    </source>
</evidence>
<proteinExistence type="predicted"/>
<keyword evidence="1" id="KW-0732">Signal</keyword>
<feature type="chain" id="PRO_5002463453" description="SnoaL-like domain-containing protein" evidence="1">
    <location>
        <begin position="20"/>
        <end position="146"/>
    </location>
</feature>
<gene>
    <name evidence="3" type="ORF">VI08_01405</name>
</gene>
<dbReference type="EMBL" id="JZRB01000003">
    <property type="protein sequence ID" value="KJV36887.1"/>
    <property type="molecule type" value="Genomic_DNA"/>
</dbReference>
<dbReference type="Gene3D" id="3.10.450.50">
    <property type="match status" value="1"/>
</dbReference>
<dbReference type="Proteomes" id="UP000033651">
    <property type="component" value="Unassembled WGS sequence"/>
</dbReference>
<feature type="signal peptide" evidence="1">
    <location>
        <begin position="1"/>
        <end position="19"/>
    </location>
</feature>
<feature type="domain" description="SnoaL-like" evidence="2">
    <location>
        <begin position="18"/>
        <end position="138"/>
    </location>
</feature>
<dbReference type="Pfam" id="PF13577">
    <property type="entry name" value="SnoaL_4"/>
    <property type="match status" value="1"/>
</dbReference>
<sequence length="146" mass="16211">MKPLLYALLLFAAPCCARADDASDVRAVVDAYPRYVTAGNRAGFESLLLDTDITFRGVYDDRIASSRELQDYAHFRQGVFESGHRYTQAFSNVAVEVHGDIAEASLDFVTTDLAQPSRPTKGWKILQLVKTKAGWRIAAELWGVAR</sequence>